<feature type="transmembrane region" description="Helical" evidence="1">
    <location>
        <begin position="6"/>
        <end position="26"/>
    </location>
</feature>
<organism evidence="3 5">
    <name type="scientific">Chryseobacterium muglaense</name>
    <dbReference type="NCBI Taxonomy" id="2893752"/>
    <lineage>
        <taxon>Bacteria</taxon>
        <taxon>Pseudomonadati</taxon>
        <taxon>Bacteroidota</taxon>
        <taxon>Flavobacteriia</taxon>
        <taxon>Flavobacteriales</taxon>
        <taxon>Weeksellaceae</taxon>
        <taxon>Chryseobacterium group</taxon>
        <taxon>Chryseobacterium</taxon>
    </lineage>
</organism>
<name>A0A9Q3UTH4_9FLAO</name>
<evidence type="ECO:0000256" key="1">
    <source>
        <dbReference type="SAM" id="Phobius"/>
    </source>
</evidence>
<dbReference type="Proteomes" id="UP001107960">
    <property type="component" value="Unassembled WGS sequence"/>
</dbReference>
<keyword evidence="1" id="KW-0472">Membrane</keyword>
<dbReference type="RefSeq" id="WP_191181302.1">
    <property type="nucleotide sequence ID" value="NZ_JACXXP010000045.1"/>
</dbReference>
<dbReference type="EMBL" id="JAJJML010000001">
    <property type="protein sequence ID" value="MCC9033738.1"/>
    <property type="molecule type" value="Genomic_DNA"/>
</dbReference>
<dbReference type="AlphaFoldDB" id="A0A9Q3UTH4"/>
<gene>
    <name evidence="2" type="ORF">IEW27_20300</name>
    <name evidence="3" type="ORF">LNP80_05620</name>
</gene>
<feature type="transmembrane region" description="Helical" evidence="1">
    <location>
        <begin position="126"/>
        <end position="150"/>
    </location>
</feature>
<keyword evidence="1" id="KW-0812">Transmembrane</keyword>
<comment type="caution">
    <text evidence="3">The sequence shown here is derived from an EMBL/GenBank/DDBJ whole genome shotgun (WGS) entry which is preliminary data.</text>
</comment>
<proteinExistence type="predicted"/>
<evidence type="ECO:0000313" key="4">
    <source>
        <dbReference type="Proteomes" id="UP000603715"/>
    </source>
</evidence>
<dbReference type="Proteomes" id="UP000603715">
    <property type="component" value="Unassembled WGS sequence"/>
</dbReference>
<keyword evidence="1" id="KW-1133">Transmembrane helix</keyword>
<reference evidence="4" key="2">
    <citation type="submission" date="2023-07" db="EMBL/GenBank/DDBJ databases">
        <title>Description of novel Chryseobacterium sp. strain C-2.</title>
        <authorList>
            <person name="Saticioglu I.B."/>
        </authorList>
    </citation>
    <scope>NUCLEOTIDE SEQUENCE [LARGE SCALE GENOMIC DNA]</scope>
    <source>
        <strain evidence="4">C-2</strain>
    </source>
</reference>
<reference evidence="3" key="1">
    <citation type="submission" date="2021-11" db="EMBL/GenBank/DDBJ databases">
        <title>Description of novel Chryseobacterium species.</title>
        <authorList>
            <person name="Saticioglu I.B."/>
            <person name="Ay H."/>
            <person name="Altun S."/>
            <person name="Duman M."/>
        </authorList>
    </citation>
    <scope>NUCLEOTIDE SEQUENCE</scope>
    <source>
        <strain evidence="3">C-39</strain>
    </source>
</reference>
<evidence type="ECO:0000313" key="3">
    <source>
        <dbReference type="EMBL" id="MCC9033738.1"/>
    </source>
</evidence>
<evidence type="ECO:0008006" key="6">
    <source>
        <dbReference type="Google" id="ProtNLM"/>
    </source>
</evidence>
<reference evidence="2" key="3">
    <citation type="submission" date="2024-05" db="EMBL/GenBank/DDBJ databases">
        <title>Description of novel Chryseobacterium sp. strain C-2.</title>
        <authorList>
            <person name="Saticioglu I.B."/>
        </authorList>
    </citation>
    <scope>NUCLEOTIDE SEQUENCE</scope>
    <source>
        <strain evidence="2">C-2</strain>
    </source>
</reference>
<sequence>MLKKKLNIFSILFGLILFSILTYIFYKNASKNLSEYSQVESFVIEKGITKSENNNAIFYLKIPDYQKRFSIYLMTRNYDEFENKINIGDKVKIHFKNLNSEKNKYLDVIQLEKENQVLVNHKKHKLIYYGLSILCLLANTYILFMLFHYIKYRNFDNPIPTIF</sequence>
<evidence type="ECO:0000313" key="2">
    <source>
        <dbReference type="EMBL" id="MBD3906932.1"/>
    </source>
</evidence>
<accession>A0A9Q3UTH4</accession>
<dbReference type="EMBL" id="JACXXP010000045">
    <property type="protein sequence ID" value="MBD3906932.1"/>
    <property type="molecule type" value="Genomic_DNA"/>
</dbReference>
<evidence type="ECO:0000313" key="5">
    <source>
        <dbReference type="Proteomes" id="UP001107960"/>
    </source>
</evidence>
<protein>
    <recommendedName>
        <fullName evidence="6">DUF3592 domain-containing protein</fullName>
    </recommendedName>
</protein>
<keyword evidence="4" id="KW-1185">Reference proteome</keyword>